<protein>
    <submittedName>
        <fullName evidence="1">Uncharacterized protein</fullName>
    </submittedName>
</protein>
<dbReference type="Proteomes" id="UP001163603">
    <property type="component" value="Chromosome 5"/>
</dbReference>
<organism evidence="1 2">
    <name type="scientific">Pistacia integerrima</name>
    <dbReference type="NCBI Taxonomy" id="434235"/>
    <lineage>
        <taxon>Eukaryota</taxon>
        <taxon>Viridiplantae</taxon>
        <taxon>Streptophyta</taxon>
        <taxon>Embryophyta</taxon>
        <taxon>Tracheophyta</taxon>
        <taxon>Spermatophyta</taxon>
        <taxon>Magnoliopsida</taxon>
        <taxon>eudicotyledons</taxon>
        <taxon>Gunneridae</taxon>
        <taxon>Pentapetalae</taxon>
        <taxon>rosids</taxon>
        <taxon>malvids</taxon>
        <taxon>Sapindales</taxon>
        <taxon>Anacardiaceae</taxon>
        <taxon>Pistacia</taxon>
    </lineage>
</organism>
<keyword evidence="2" id="KW-1185">Reference proteome</keyword>
<evidence type="ECO:0000313" key="1">
    <source>
        <dbReference type="EMBL" id="KAJ0040413.1"/>
    </source>
</evidence>
<dbReference type="EMBL" id="CM047740">
    <property type="protein sequence ID" value="KAJ0040413.1"/>
    <property type="molecule type" value="Genomic_DNA"/>
</dbReference>
<name>A0ACC0YSD0_9ROSI</name>
<reference evidence="2" key="1">
    <citation type="journal article" date="2023" name="G3 (Bethesda)">
        <title>Genome assembly and association tests identify interacting loci associated with vigor, precocity, and sex in interspecific pistachio rootstocks.</title>
        <authorList>
            <person name="Palmer W."/>
            <person name="Jacygrad E."/>
            <person name="Sagayaradj S."/>
            <person name="Cavanaugh K."/>
            <person name="Han R."/>
            <person name="Bertier L."/>
            <person name="Beede B."/>
            <person name="Kafkas S."/>
            <person name="Golino D."/>
            <person name="Preece J."/>
            <person name="Michelmore R."/>
        </authorList>
    </citation>
    <scope>NUCLEOTIDE SEQUENCE [LARGE SCALE GENOMIC DNA]</scope>
</reference>
<sequence length="9" mass="1218">MFIALDWWH</sequence>
<proteinExistence type="predicted"/>
<gene>
    <name evidence="1" type="ORF">Pint_27401</name>
</gene>
<evidence type="ECO:0000313" key="2">
    <source>
        <dbReference type="Proteomes" id="UP001163603"/>
    </source>
</evidence>
<comment type="caution">
    <text evidence="1">The sequence shown here is derived from an EMBL/GenBank/DDBJ whole genome shotgun (WGS) entry which is preliminary data.</text>
</comment>
<accession>A0ACC0YSD0</accession>